<evidence type="ECO:0000313" key="3">
    <source>
        <dbReference type="EMBL" id="SEQ51222.1"/>
    </source>
</evidence>
<dbReference type="Proteomes" id="UP000182360">
    <property type="component" value="Unassembled WGS sequence"/>
</dbReference>
<dbReference type="PANTHER" id="PTHR33713">
    <property type="entry name" value="ANTITOXIN YAFN-RELATED"/>
    <property type="match status" value="1"/>
</dbReference>
<dbReference type="SUPFAM" id="SSF143120">
    <property type="entry name" value="YefM-like"/>
    <property type="match status" value="1"/>
</dbReference>
<sequence length="94" mass="10844">MITNVQECIKPISYIKTNAADMMNFVNDKKEPLIITQNGESRAVLIDVESYQEMKDAFNLLKIIQFSEMDVQAGRTKPAKEVFSNLRRKYNLGR</sequence>
<evidence type="ECO:0000256" key="1">
    <source>
        <dbReference type="ARBA" id="ARBA00009981"/>
    </source>
</evidence>
<organism evidence="3 4">
    <name type="scientific">Treponema bryantii</name>
    <dbReference type="NCBI Taxonomy" id="163"/>
    <lineage>
        <taxon>Bacteria</taxon>
        <taxon>Pseudomonadati</taxon>
        <taxon>Spirochaetota</taxon>
        <taxon>Spirochaetia</taxon>
        <taxon>Spirochaetales</taxon>
        <taxon>Treponemataceae</taxon>
        <taxon>Treponema</taxon>
    </lineage>
</organism>
<evidence type="ECO:0000313" key="4">
    <source>
        <dbReference type="Proteomes" id="UP000182360"/>
    </source>
</evidence>
<evidence type="ECO:0000256" key="2">
    <source>
        <dbReference type="RuleBase" id="RU362080"/>
    </source>
</evidence>
<protein>
    <recommendedName>
        <fullName evidence="2">Antitoxin</fullName>
    </recommendedName>
</protein>
<dbReference type="RefSeq" id="WP_074643711.1">
    <property type="nucleotide sequence ID" value="NZ_AP025286.1"/>
</dbReference>
<reference evidence="3 4" key="1">
    <citation type="submission" date="2016-10" db="EMBL/GenBank/DDBJ databases">
        <authorList>
            <person name="de Groot N.N."/>
        </authorList>
    </citation>
    <scope>NUCLEOTIDE SEQUENCE [LARGE SCALE GENOMIC DNA]</scope>
    <source>
        <strain evidence="3 4">B25</strain>
    </source>
</reference>
<dbReference type="EMBL" id="FOFU01000005">
    <property type="protein sequence ID" value="SEQ51222.1"/>
    <property type="molecule type" value="Genomic_DNA"/>
</dbReference>
<keyword evidence="4" id="KW-1185">Reference proteome</keyword>
<dbReference type="InterPro" id="IPR036165">
    <property type="entry name" value="YefM-like_sf"/>
</dbReference>
<accession>A0A1H9GM72</accession>
<dbReference type="AlphaFoldDB" id="A0A1H9GM72"/>
<dbReference type="OrthoDB" id="7069202at2"/>
<dbReference type="InterPro" id="IPR051405">
    <property type="entry name" value="phD/YefM_antitoxin"/>
</dbReference>
<proteinExistence type="inferred from homology"/>
<gene>
    <name evidence="3" type="ORF">SAMN04487977_10559</name>
</gene>
<comment type="function">
    <text evidence="2">Antitoxin component of a type II toxin-antitoxin (TA) system.</text>
</comment>
<dbReference type="NCBIfam" id="TIGR01552">
    <property type="entry name" value="phd_fam"/>
    <property type="match status" value="1"/>
</dbReference>
<dbReference type="Pfam" id="PF02604">
    <property type="entry name" value="PhdYeFM_antitox"/>
    <property type="match status" value="1"/>
</dbReference>
<dbReference type="STRING" id="163.SAMN04487775_1012"/>
<name>A0A1H9GM72_9SPIR</name>
<comment type="similarity">
    <text evidence="1 2">Belongs to the phD/YefM antitoxin family.</text>
</comment>
<dbReference type="PANTHER" id="PTHR33713:SF11">
    <property type="entry name" value="PREVENT-HOST-DEATH FAMILY PROTEIN"/>
    <property type="match status" value="1"/>
</dbReference>
<dbReference type="Gene3D" id="3.40.1620.10">
    <property type="entry name" value="YefM-like domain"/>
    <property type="match status" value="1"/>
</dbReference>
<dbReference type="InterPro" id="IPR006442">
    <property type="entry name" value="Antitoxin_Phd/YefM"/>
</dbReference>